<sequence length="84" mass="9667">MASGLDNFDLVISALISPEFFSIIKYDNNLKPYQLDTLFSKQRCSLIALYNLYYLDIFSPGLALELLRYINDLELLVIRATNNN</sequence>
<accession>A0A3G1Z135</accession>
<keyword evidence="2" id="KW-1185">Reference proteome</keyword>
<reference evidence="1" key="1">
    <citation type="journal article" date="2018" name="Arch. Virol.">
        <title>Characterization of the first tenuivirus naturally infecting dicotyledonous plants.</title>
        <authorList>
            <person name="Lecoq H."/>
            <person name="Wipf-Scheibel C."/>
            <person name="Verdin E."/>
            <person name="Desbiez C."/>
        </authorList>
    </citation>
    <scope>NUCLEOTIDE SEQUENCE [LARGE SCALE GENOMIC DNA]</scope>
    <source>
        <strain evidence="1">E11-018</strain>
    </source>
</reference>
<protein>
    <submittedName>
        <fullName evidence="1">Uncharacterized protein</fullName>
    </submittedName>
</protein>
<dbReference type="RefSeq" id="YP_009551591.1">
    <property type="nucleotide sequence ID" value="NC_040453.1"/>
</dbReference>
<evidence type="ECO:0000313" key="1">
    <source>
        <dbReference type="EMBL" id="AYL40776.1"/>
    </source>
</evidence>
<proteinExistence type="predicted"/>
<dbReference type="KEGG" id="vg:41704340"/>
<evidence type="ECO:0000313" key="2">
    <source>
        <dbReference type="Proteomes" id="UP000288904"/>
    </source>
</evidence>
<name>A0A3G1Z135_9VIRU</name>
<dbReference type="EMBL" id="MH817475">
    <property type="protein sequence ID" value="AYL40776.1"/>
    <property type="molecule type" value="Genomic_RNA"/>
</dbReference>
<organism evidence="1 2">
    <name type="scientific">Melon chlorotic spot virus</name>
    <dbReference type="NCBI Taxonomy" id="2479459"/>
    <lineage>
        <taxon>Viruses</taxon>
        <taxon>Riboviria</taxon>
        <taxon>Orthornavirae</taxon>
        <taxon>Negarnaviricota</taxon>
        <taxon>Polyploviricotina</taxon>
        <taxon>Bunyaviricetes</taxon>
        <taxon>Hareavirales</taxon>
        <taxon>Phenuiviridae</taxon>
        <taxon>Mechlorovirus</taxon>
        <taxon>Mechlorovirus cucumeris</taxon>
    </lineage>
</organism>
<dbReference type="GeneID" id="41704340"/>
<dbReference type="Proteomes" id="UP000288904">
    <property type="component" value="Genome"/>
</dbReference>